<keyword evidence="4" id="KW-0547">Nucleotide-binding</keyword>
<feature type="coiled-coil region" evidence="11">
    <location>
        <begin position="845"/>
        <end position="882"/>
    </location>
</feature>
<dbReference type="Proteomes" id="UP001187682">
    <property type="component" value="Unassembled WGS sequence"/>
</dbReference>
<evidence type="ECO:0000256" key="7">
    <source>
        <dbReference type="ARBA" id="ARBA00023128"/>
    </source>
</evidence>
<dbReference type="EMBL" id="ONZQ02000005">
    <property type="protein sequence ID" value="SPO01358.1"/>
    <property type="molecule type" value="Genomic_DNA"/>
</dbReference>
<evidence type="ECO:0000256" key="3">
    <source>
        <dbReference type="ARBA" id="ARBA00022540"/>
    </source>
</evidence>
<organism evidence="14 15">
    <name type="scientific">Cephalotrichum gorgonifer</name>
    <dbReference type="NCBI Taxonomy" id="2041049"/>
    <lineage>
        <taxon>Eukaryota</taxon>
        <taxon>Fungi</taxon>
        <taxon>Dikarya</taxon>
        <taxon>Ascomycota</taxon>
        <taxon>Pezizomycotina</taxon>
        <taxon>Sordariomycetes</taxon>
        <taxon>Hypocreomycetidae</taxon>
        <taxon>Microascales</taxon>
        <taxon>Microascaceae</taxon>
        <taxon>Cephalotrichum</taxon>
    </lineage>
</organism>
<dbReference type="InterPro" id="IPR000178">
    <property type="entry name" value="TF_IF2_bacterial-like"/>
</dbReference>
<accession>A0AAE8MY26</accession>
<dbReference type="PANTHER" id="PTHR43381:SF20">
    <property type="entry name" value="TRANSLATION INITIATION FACTOR IF-2, MITOCHONDRIAL"/>
    <property type="match status" value="1"/>
</dbReference>
<dbReference type="GO" id="GO:0003924">
    <property type="term" value="F:GTPase activity"/>
    <property type="evidence" value="ECO:0007669"/>
    <property type="project" value="InterPro"/>
</dbReference>
<evidence type="ECO:0000256" key="9">
    <source>
        <dbReference type="ARBA" id="ARBA00025162"/>
    </source>
</evidence>
<dbReference type="SUPFAM" id="SSF52540">
    <property type="entry name" value="P-loop containing nucleoside triphosphate hydrolases"/>
    <property type="match status" value="1"/>
</dbReference>
<dbReference type="SUPFAM" id="SSF52156">
    <property type="entry name" value="Initiation factor IF2/eIF5b, domain 3"/>
    <property type="match status" value="1"/>
</dbReference>
<feature type="compositionally biased region" description="Basic and acidic residues" evidence="12">
    <location>
        <begin position="352"/>
        <end position="364"/>
    </location>
</feature>
<evidence type="ECO:0000259" key="13">
    <source>
        <dbReference type="PROSITE" id="PS51722"/>
    </source>
</evidence>
<dbReference type="CDD" id="cd01887">
    <property type="entry name" value="IF2_eIF5B"/>
    <property type="match status" value="1"/>
</dbReference>
<dbReference type="InterPro" id="IPR006847">
    <property type="entry name" value="IF2_N"/>
</dbReference>
<dbReference type="AlphaFoldDB" id="A0AAE8MY26"/>
<dbReference type="Pfam" id="PF04760">
    <property type="entry name" value="IF2_N"/>
    <property type="match status" value="1"/>
</dbReference>
<dbReference type="SUPFAM" id="SSF50447">
    <property type="entry name" value="Translation proteins"/>
    <property type="match status" value="2"/>
</dbReference>
<dbReference type="Gene3D" id="3.40.50.300">
    <property type="entry name" value="P-loop containing nucleotide triphosphate hydrolases"/>
    <property type="match status" value="1"/>
</dbReference>
<dbReference type="InterPro" id="IPR009000">
    <property type="entry name" value="Transl_B-barrel_sf"/>
</dbReference>
<evidence type="ECO:0000256" key="1">
    <source>
        <dbReference type="ARBA" id="ARBA00004173"/>
    </source>
</evidence>
<dbReference type="HAMAP" id="MF_00100_B">
    <property type="entry name" value="IF_2_B"/>
    <property type="match status" value="1"/>
</dbReference>
<dbReference type="Pfam" id="PF22042">
    <property type="entry name" value="EF-G_D2"/>
    <property type="match status" value="1"/>
</dbReference>
<evidence type="ECO:0000256" key="4">
    <source>
        <dbReference type="ARBA" id="ARBA00022741"/>
    </source>
</evidence>
<feature type="compositionally biased region" description="Basic residues" evidence="12">
    <location>
        <begin position="442"/>
        <end position="453"/>
    </location>
</feature>
<dbReference type="Gene3D" id="2.40.30.10">
    <property type="entry name" value="Translation factors"/>
    <property type="match status" value="2"/>
</dbReference>
<gene>
    <name evidence="14" type="ORF">DNG_04034</name>
</gene>
<name>A0AAE8MY26_9PEZI</name>
<keyword evidence="11" id="KW-0175">Coiled coil</keyword>
<feature type="compositionally biased region" description="Polar residues" evidence="12">
    <location>
        <begin position="172"/>
        <end position="186"/>
    </location>
</feature>
<feature type="compositionally biased region" description="Polar residues" evidence="12">
    <location>
        <begin position="318"/>
        <end position="335"/>
    </location>
</feature>
<dbReference type="Pfam" id="PF00009">
    <property type="entry name" value="GTP_EFTU"/>
    <property type="match status" value="1"/>
</dbReference>
<dbReference type="FunFam" id="2.40.30.10:FF:000007">
    <property type="entry name" value="Translation initiation factor IF-2"/>
    <property type="match status" value="1"/>
</dbReference>
<dbReference type="CDD" id="cd03692">
    <property type="entry name" value="mtIF2_IVc"/>
    <property type="match status" value="1"/>
</dbReference>
<feature type="compositionally biased region" description="Basic and acidic residues" evidence="12">
    <location>
        <begin position="430"/>
        <end position="441"/>
    </location>
</feature>
<dbReference type="InterPro" id="IPR053905">
    <property type="entry name" value="EF-G-like_DII"/>
</dbReference>
<feature type="domain" description="Tr-type G" evidence="13">
    <location>
        <begin position="577"/>
        <end position="745"/>
    </location>
</feature>
<dbReference type="PANTHER" id="PTHR43381">
    <property type="entry name" value="TRANSLATION INITIATION FACTOR IF-2-RELATED"/>
    <property type="match status" value="1"/>
</dbReference>
<feature type="compositionally biased region" description="Basic and acidic residues" evidence="12">
    <location>
        <begin position="404"/>
        <end position="416"/>
    </location>
</feature>
<dbReference type="Pfam" id="PF11987">
    <property type="entry name" value="IF-2"/>
    <property type="match status" value="1"/>
</dbReference>
<feature type="compositionally biased region" description="Polar residues" evidence="12">
    <location>
        <begin position="220"/>
        <end position="239"/>
    </location>
</feature>
<dbReference type="Gene3D" id="3.40.50.10050">
    <property type="entry name" value="Translation initiation factor IF- 2, domain 3"/>
    <property type="match status" value="1"/>
</dbReference>
<dbReference type="GO" id="GO:0003743">
    <property type="term" value="F:translation initiation factor activity"/>
    <property type="evidence" value="ECO:0007669"/>
    <property type="project" value="UniProtKB-KW"/>
</dbReference>
<keyword evidence="3 14" id="KW-0396">Initiation factor</keyword>
<dbReference type="InterPro" id="IPR015760">
    <property type="entry name" value="TIF_IF2"/>
</dbReference>
<evidence type="ECO:0000313" key="15">
    <source>
        <dbReference type="Proteomes" id="UP001187682"/>
    </source>
</evidence>
<proteinExistence type="inferred from homology"/>
<sequence>MISRRLLRTNGNPYVCSLCNNGLRSTQPATPLSPCRRWISTSSPRSAPPLKSSGWGSSSFVPKAPAKPATSGGLTEQELAARRALFGPAGATAPKKDDAQAPARGATSGGLTAEELAATRARLGPAGATRPNTTKAPPVPPSSSKAIPHQINWDGPASKPTKPTAPWAGPRTNDTGSQGARKNNPPSFAARPSGQNSPPSFAARPSGQSSAPSFAARPAGQNSAPSFSARPSGQNSAPSFASGPSEDQAWPTRREQQPPRMAPPRSDKKEDFWGNFGAPGSASTPGGGRASRKSEAELPTWSSLPRRRRQNAGGWDNQPDSGSPSFAQQTTSPSWTQSGPTTSEPSTSGFDRFSEFAKSKDTPSPRRRARAREAPEESWASRFSGPMRSASASEAPWLSSASPKARDVAKDADYAPDHTQTSTWGSRQPNSRDESRYAERSRKSRASVSRRSRGGREDDEDYDEEIEIRAEQARQRKAEEKAARKAARREEPQTHQIFLPEYISVPDLAKALRIGVDDFIKMLEEYGFEEVAEDSIFTGETAGLVAQEFGFDVKVDDGMARDIRPQPMPEDLTGVPSRPPVIAIMGHVDHGKTTLLDYIRKSSVAAQEHGGITQHIGAFAVNLPSGKSVTFLDTPGHAAFLSMRQRGAEVTDIVILVVAADDSVMPQTLEALKHARAANAPIIVAITKADKEDARIEQVKSDLSHHGVEIEEYGGDVQVVPVSGKTGLGMKDLEEAIVSLSEILDVRGGPDGPAEGWVLEASVKSVGKAATVLVKRGTLRVGDCLVCGTAWAKVRVLRNEAGQEVQEALPGTPVEVLGWRDELPNAGDRALQPPDEAKARSAVAYRREMQEREKAQKRVVEAERQRKEAEAAAEAKAAAEAASAAGEPAEAESRTATVNFIVRGDVVGSVEAVSATIQEIGNNEVRPRILRAAAGAIVESDVEYAAMSNSVIVNFNLAIPGHVKNQAEEAGVKIIDRSVIYHVVDDVKAELSAQLPDNISQRVLGEAEVQQVFPINVKGRVFKNIAGCKIRNGALKKTDMVRVHRKGKKIFDGKLESLKHGKKDVTEMKKGSECGIGCLDFQDVEVGDLIQAYEVVREKRSL</sequence>
<keyword evidence="6" id="KW-0809">Transit peptide</keyword>
<protein>
    <recommendedName>
        <fullName evidence="10">Translation initiation factor IF-2, mitochondrial</fullName>
    </recommendedName>
</protein>
<evidence type="ECO:0000256" key="10">
    <source>
        <dbReference type="ARBA" id="ARBA00044200"/>
    </source>
</evidence>
<dbReference type="GO" id="GO:0005525">
    <property type="term" value="F:GTP binding"/>
    <property type="evidence" value="ECO:0007669"/>
    <property type="project" value="UniProtKB-KW"/>
</dbReference>
<dbReference type="NCBIfam" id="TIGR00487">
    <property type="entry name" value="IF-2"/>
    <property type="match status" value="1"/>
</dbReference>
<dbReference type="NCBIfam" id="TIGR00231">
    <property type="entry name" value="small_GTP"/>
    <property type="match status" value="1"/>
</dbReference>
<dbReference type="FunFam" id="3.40.50.10050:FF:000001">
    <property type="entry name" value="Translation initiation factor IF-2"/>
    <property type="match status" value="1"/>
</dbReference>
<dbReference type="InterPro" id="IPR000795">
    <property type="entry name" value="T_Tr_GTP-bd_dom"/>
</dbReference>
<evidence type="ECO:0000256" key="11">
    <source>
        <dbReference type="SAM" id="Coils"/>
    </source>
</evidence>
<comment type="subcellular location">
    <subcellularLocation>
        <location evidence="1">Mitochondrion</location>
    </subcellularLocation>
</comment>
<comment type="function">
    <text evidence="9">One of the essential components for the initiation of protein synthesis. Protects formylmethionyl-tRNA from spontaneous hydrolysis and promotes its binding to the 30S ribosomal subunits. Also involved in the hydrolysis of GTP during the formation of the 70S ribosomal complex.</text>
</comment>
<comment type="similarity">
    <text evidence="2">Belongs to the TRAFAC class translation factor GTPase superfamily. Classic translation factor GTPase family. IF-2 subfamily.</text>
</comment>
<dbReference type="InterPro" id="IPR023115">
    <property type="entry name" value="TIF_IF2_dom3"/>
</dbReference>
<keyword evidence="15" id="KW-1185">Reference proteome</keyword>
<evidence type="ECO:0000256" key="12">
    <source>
        <dbReference type="SAM" id="MobiDB-lite"/>
    </source>
</evidence>
<evidence type="ECO:0000256" key="8">
    <source>
        <dbReference type="ARBA" id="ARBA00023134"/>
    </source>
</evidence>
<keyword evidence="7" id="KW-0496">Mitochondrion</keyword>
<dbReference type="FunFam" id="3.40.50.300:FF:000019">
    <property type="entry name" value="Translation initiation factor IF-2"/>
    <property type="match status" value="1"/>
</dbReference>
<feature type="region of interest" description="Disordered" evidence="12">
    <location>
        <begin position="27"/>
        <end position="465"/>
    </location>
</feature>
<dbReference type="FunFam" id="2.40.30.10:FF:000008">
    <property type="entry name" value="Translation initiation factor IF-2"/>
    <property type="match status" value="1"/>
</dbReference>
<evidence type="ECO:0000256" key="5">
    <source>
        <dbReference type="ARBA" id="ARBA00022917"/>
    </source>
</evidence>
<dbReference type="InterPro" id="IPR044145">
    <property type="entry name" value="IF2_II"/>
</dbReference>
<feature type="compositionally biased region" description="Polar residues" evidence="12">
    <location>
        <begin position="418"/>
        <end position="429"/>
    </location>
</feature>
<reference evidence="14" key="1">
    <citation type="submission" date="2018-03" db="EMBL/GenBank/DDBJ databases">
        <authorList>
            <person name="Guldener U."/>
        </authorList>
    </citation>
    <scope>NUCLEOTIDE SEQUENCE</scope>
</reference>
<feature type="compositionally biased region" description="Low complexity" evidence="12">
    <location>
        <begin position="336"/>
        <end position="349"/>
    </location>
</feature>
<evidence type="ECO:0000256" key="2">
    <source>
        <dbReference type="ARBA" id="ARBA00007733"/>
    </source>
</evidence>
<dbReference type="InterPro" id="IPR036925">
    <property type="entry name" value="TIF_IF2_dom3_sf"/>
</dbReference>
<dbReference type="PROSITE" id="PS01176">
    <property type="entry name" value="IF2"/>
    <property type="match status" value="1"/>
</dbReference>
<dbReference type="InterPro" id="IPR005225">
    <property type="entry name" value="Small_GTP-bd"/>
</dbReference>
<dbReference type="PROSITE" id="PS51722">
    <property type="entry name" value="G_TR_2"/>
    <property type="match status" value="1"/>
</dbReference>
<comment type="caution">
    <text evidence="14">The sequence shown here is derived from an EMBL/GenBank/DDBJ whole genome shotgun (WGS) entry which is preliminary data.</text>
</comment>
<dbReference type="CDD" id="cd03702">
    <property type="entry name" value="IF2_mtIF2_II"/>
    <property type="match status" value="1"/>
</dbReference>
<keyword evidence="8" id="KW-0342">GTP-binding</keyword>
<dbReference type="GO" id="GO:0005739">
    <property type="term" value="C:mitochondrion"/>
    <property type="evidence" value="ECO:0007669"/>
    <property type="project" value="UniProtKB-SubCell"/>
</dbReference>
<evidence type="ECO:0000256" key="6">
    <source>
        <dbReference type="ARBA" id="ARBA00022946"/>
    </source>
</evidence>
<keyword evidence="5" id="KW-0648">Protein biosynthesis</keyword>
<evidence type="ECO:0000313" key="14">
    <source>
        <dbReference type="EMBL" id="SPO01358.1"/>
    </source>
</evidence>
<dbReference type="InterPro" id="IPR027417">
    <property type="entry name" value="P-loop_NTPase"/>
</dbReference>